<dbReference type="Gramene" id="TuG1812G0600000959.01.T01">
    <property type="protein sequence ID" value="TuG1812G0600000959.01.T01"/>
    <property type="gene ID" value="TuG1812G0600000959.01"/>
</dbReference>
<organism evidence="1 2">
    <name type="scientific">Triticum urartu</name>
    <name type="common">Red wild einkorn</name>
    <name type="synonym">Crithodium urartu</name>
    <dbReference type="NCBI Taxonomy" id="4572"/>
    <lineage>
        <taxon>Eukaryota</taxon>
        <taxon>Viridiplantae</taxon>
        <taxon>Streptophyta</taxon>
        <taxon>Embryophyta</taxon>
        <taxon>Tracheophyta</taxon>
        <taxon>Spermatophyta</taxon>
        <taxon>Magnoliopsida</taxon>
        <taxon>Liliopsida</taxon>
        <taxon>Poales</taxon>
        <taxon>Poaceae</taxon>
        <taxon>BOP clade</taxon>
        <taxon>Pooideae</taxon>
        <taxon>Triticodae</taxon>
        <taxon>Triticeae</taxon>
        <taxon>Triticinae</taxon>
        <taxon>Triticum</taxon>
    </lineage>
</organism>
<accession>A0A8R7QKT9</accession>
<evidence type="ECO:0000313" key="2">
    <source>
        <dbReference type="Proteomes" id="UP000015106"/>
    </source>
</evidence>
<protein>
    <submittedName>
        <fullName evidence="1">Uncharacterized protein</fullName>
    </submittedName>
</protein>
<name>A0A8R7QKT9_TRIUA</name>
<dbReference type="AlphaFoldDB" id="A0A8R7QKT9"/>
<dbReference type="Proteomes" id="UP000015106">
    <property type="component" value="Chromosome 6"/>
</dbReference>
<evidence type="ECO:0000313" key="1">
    <source>
        <dbReference type="EnsemblPlants" id="TuG1812G0600000959.01.T01"/>
    </source>
</evidence>
<reference evidence="1" key="2">
    <citation type="submission" date="2018-03" db="EMBL/GenBank/DDBJ databases">
        <title>The Triticum urartu genome reveals the dynamic nature of wheat genome evolution.</title>
        <authorList>
            <person name="Ling H."/>
            <person name="Ma B."/>
            <person name="Shi X."/>
            <person name="Liu H."/>
            <person name="Dong L."/>
            <person name="Sun H."/>
            <person name="Cao Y."/>
            <person name="Gao Q."/>
            <person name="Zheng S."/>
            <person name="Li Y."/>
            <person name="Yu Y."/>
            <person name="Du H."/>
            <person name="Qi M."/>
            <person name="Li Y."/>
            <person name="Yu H."/>
            <person name="Cui Y."/>
            <person name="Wang N."/>
            <person name="Chen C."/>
            <person name="Wu H."/>
            <person name="Zhao Y."/>
            <person name="Zhang J."/>
            <person name="Li Y."/>
            <person name="Zhou W."/>
            <person name="Zhang B."/>
            <person name="Hu W."/>
            <person name="Eijk M."/>
            <person name="Tang J."/>
            <person name="Witsenboer H."/>
            <person name="Zhao S."/>
            <person name="Li Z."/>
            <person name="Zhang A."/>
            <person name="Wang D."/>
            <person name="Liang C."/>
        </authorList>
    </citation>
    <scope>NUCLEOTIDE SEQUENCE [LARGE SCALE GENOMIC DNA]</scope>
    <source>
        <strain evidence="1">cv. G1812</strain>
    </source>
</reference>
<proteinExistence type="predicted"/>
<dbReference type="EnsemblPlants" id="TuG1812G0600000959.01.T01">
    <property type="protein sequence ID" value="TuG1812G0600000959.01.T01"/>
    <property type="gene ID" value="TuG1812G0600000959.01"/>
</dbReference>
<reference evidence="1" key="3">
    <citation type="submission" date="2022-06" db="UniProtKB">
        <authorList>
            <consortium name="EnsemblPlants"/>
        </authorList>
    </citation>
    <scope>IDENTIFICATION</scope>
</reference>
<reference evidence="2" key="1">
    <citation type="journal article" date="2013" name="Nature">
        <title>Draft genome of the wheat A-genome progenitor Triticum urartu.</title>
        <authorList>
            <person name="Ling H.Q."/>
            <person name="Zhao S."/>
            <person name="Liu D."/>
            <person name="Wang J."/>
            <person name="Sun H."/>
            <person name="Zhang C."/>
            <person name="Fan H."/>
            <person name="Li D."/>
            <person name="Dong L."/>
            <person name="Tao Y."/>
            <person name="Gao C."/>
            <person name="Wu H."/>
            <person name="Li Y."/>
            <person name="Cui Y."/>
            <person name="Guo X."/>
            <person name="Zheng S."/>
            <person name="Wang B."/>
            <person name="Yu K."/>
            <person name="Liang Q."/>
            <person name="Yang W."/>
            <person name="Lou X."/>
            <person name="Chen J."/>
            <person name="Feng M."/>
            <person name="Jian J."/>
            <person name="Zhang X."/>
            <person name="Luo G."/>
            <person name="Jiang Y."/>
            <person name="Liu J."/>
            <person name="Wang Z."/>
            <person name="Sha Y."/>
            <person name="Zhang B."/>
            <person name="Wu H."/>
            <person name="Tang D."/>
            <person name="Shen Q."/>
            <person name="Xue P."/>
            <person name="Zou S."/>
            <person name="Wang X."/>
            <person name="Liu X."/>
            <person name="Wang F."/>
            <person name="Yang Y."/>
            <person name="An X."/>
            <person name="Dong Z."/>
            <person name="Zhang K."/>
            <person name="Zhang X."/>
            <person name="Luo M.C."/>
            <person name="Dvorak J."/>
            <person name="Tong Y."/>
            <person name="Wang J."/>
            <person name="Yang H."/>
            <person name="Li Z."/>
            <person name="Wang D."/>
            <person name="Zhang A."/>
            <person name="Wang J."/>
        </authorList>
    </citation>
    <scope>NUCLEOTIDE SEQUENCE</scope>
    <source>
        <strain evidence="2">cv. G1812</strain>
    </source>
</reference>
<keyword evidence="2" id="KW-1185">Reference proteome</keyword>
<sequence length="132" mass="14874">MNPSMLTLRMVQSGSVADGNSYVAVVVPRRWRCPVVLWRRRCRVVPPRRRCGVRRLYDGCADRMTAAIQMDSGGEIRRGMRFDGRPILICGRTLFSLSTCVGGVRWIGVWVMEKKPVEKKSGESGGTIQQFV</sequence>